<evidence type="ECO:0000256" key="1">
    <source>
        <dbReference type="SAM" id="MobiDB-lite"/>
    </source>
</evidence>
<accession>A0A915A506</accession>
<keyword evidence="2" id="KW-1185">Reference proteome</keyword>
<evidence type="ECO:0000313" key="2">
    <source>
        <dbReference type="Proteomes" id="UP000887569"/>
    </source>
</evidence>
<protein>
    <submittedName>
        <fullName evidence="3">Uncharacterized protein</fullName>
    </submittedName>
</protein>
<sequence length="79" mass="8658">MLLMGEHAMKVKKEMKAIDEEDSYQARIATNEGNATTREEGTDGATANDESISPAKSTVEYKSGIKHNISDESFSMMAQ</sequence>
<reference evidence="3" key="1">
    <citation type="submission" date="2022-11" db="UniProtKB">
        <authorList>
            <consortium name="WormBaseParasite"/>
        </authorList>
    </citation>
    <scope>IDENTIFICATION</scope>
</reference>
<dbReference type="WBParaSite" id="PgE100_g002_t01">
    <property type="protein sequence ID" value="PgE100_g002_t01"/>
    <property type="gene ID" value="PgE100_g002"/>
</dbReference>
<feature type="region of interest" description="Disordered" evidence="1">
    <location>
        <begin position="23"/>
        <end position="59"/>
    </location>
</feature>
<dbReference type="Proteomes" id="UP000887569">
    <property type="component" value="Unplaced"/>
</dbReference>
<organism evidence="2 3">
    <name type="scientific">Parascaris univalens</name>
    <name type="common">Nematode worm</name>
    <dbReference type="NCBI Taxonomy" id="6257"/>
    <lineage>
        <taxon>Eukaryota</taxon>
        <taxon>Metazoa</taxon>
        <taxon>Ecdysozoa</taxon>
        <taxon>Nematoda</taxon>
        <taxon>Chromadorea</taxon>
        <taxon>Rhabditida</taxon>
        <taxon>Spirurina</taxon>
        <taxon>Ascaridomorpha</taxon>
        <taxon>Ascaridoidea</taxon>
        <taxon>Ascarididae</taxon>
        <taxon>Parascaris</taxon>
    </lineage>
</organism>
<proteinExistence type="predicted"/>
<name>A0A915A506_PARUN</name>
<evidence type="ECO:0000313" key="3">
    <source>
        <dbReference type="WBParaSite" id="PgE100_g002_t01"/>
    </source>
</evidence>
<dbReference type="AlphaFoldDB" id="A0A915A506"/>